<dbReference type="KEGG" id="npa:UCRNP2_8739"/>
<feature type="region of interest" description="Disordered" evidence="1">
    <location>
        <begin position="26"/>
        <end position="122"/>
    </location>
</feature>
<dbReference type="STRING" id="1287680.R1G8T0"/>
<name>R1G8T0_BOTPV</name>
<feature type="compositionally biased region" description="Low complexity" evidence="1">
    <location>
        <begin position="37"/>
        <end position="82"/>
    </location>
</feature>
<dbReference type="PANTHER" id="PTHR37540:SF5">
    <property type="entry name" value="TRANSCRIPTION FACTOR DOMAIN-CONTAINING PROTEIN"/>
    <property type="match status" value="1"/>
</dbReference>
<dbReference type="OMA" id="NDWVYEA"/>
<accession>R1G8T0</accession>
<proteinExistence type="predicted"/>
<dbReference type="AlphaFoldDB" id="R1G8T0"/>
<feature type="region of interest" description="Disordered" evidence="1">
    <location>
        <begin position="569"/>
        <end position="607"/>
    </location>
</feature>
<gene>
    <name evidence="2" type="ORF">UCRNP2_8739</name>
</gene>
<evidence type="ECO:0008006" key="4">
    <source>
        <dbReference type="Google" id="ProtNLM"/>
    </source>
</evidence>
<evidence type="ECO:0000313" key="2">
    <source>
        <dbReference type="EMBL" id="EOD44551.1"/>
    </source>
</evidence>
<feature type="compositionally biased region" description="Low complexity" evidence="1">
    <location>
        <begin position="569"/>
        <end position="603"/>
    </location>
</feature>
<sequence length="653" mass="71010">MPDFQFLTTDNPEEFKKGRYLKQIRSHAMLSVKHGEQQQQQQQQRAKPGQASTNPSPSSSSRPGSSASPSSTSGQPAAAGPPVKFVDYDPTKAAEKGSRKRPQQSQDADDEDEDRSVAAIPRRSAKARTRFFARYADAVLGPRQMGRGADVLNTMPEFSNPKISVWDLKRRFDDLMLTDSMRKFYFPAMDGCKHAFLSTACIKATYADMLNGFVEESPATLYIKEEVYTMIRESLLDPKRQADDGMFMCIGQLLAAELVMGEEDVMMTHEQGLDRIAQHRDGLRNFGGQGVVANAITTIVLLSAVVREGRAPAQFVEHLSQPAAVRTSTHLAESPIFCPRNDFYSIAPQCSDCTLQILRDMREMTDLFVNSERTVRQQTRRDEYPYPRQLSSQFWSFHNRMLDLPANSDPSTFHPDGGGPDHVYEACRHAAILYSYAIAARVPISTAGQYFEHAYPQMSPAVHVDAAKSTPSFFDADTPSAASDVALTPASHGSSSTTSSFSSPHPSVAILAAIQRTPNVQDAWGDLVGVLLWVTLVATTAARASPSSRPPGGFGDYLSGGFMAAAAASSSSPPSSGAAAPTPGASPTSTYSGTASTPGSTAADVQRDYERAKARKTLAMTAILCTIKLAFEQPESIIPAERTLLRVQALLQR</sequence>
<dbReference type="PANTHER" id="PTHR37540">
    <property type="entry name" value="TRANSCRIPTION FACTOR (ACR-2), PUTATIVE-RELATED-RELATED"/>
    <property type="match status" value="1"/>
</dbReference>
<organism evidence="2 3">
    <name type="scientific">Botryosphaeria parva (strain UCR-NP2)</name>
    <name type="common">Grapevine canker fungus</name>
    <name type="synonym">Neofusicoccum parvum</name>
    <dbReference type="NCBI Taxonomy" id="1287680"/>
    <lineage>
        <taxon>Eukaryota</taxon>
        <taxon>Fungi</taxon>
        <taxon>Dikarya</taxon>
        <taxon>Ascomycota</taxon>
        <taxon>Pezizomycotina</taxon>
        <taxon>Dothideomycetes</taxon>
        <taxon>Dothideomycetes incertae sedis</taxon>
        <taxon>Botryosphaeriales</taxon>
        <taxon>Botryosphaeriaceae</taxon>
        <taxon>Neofusicoccum</taxon>
    </lineage>
</organism>
<dbReference type="eggNOG" id="ENOG502SIPI">
    <property type="taxonomic scope" value="Eukaryota"/>
</dbReference>
<protein>
    <recommendedName>
        <fullName evidence="4">Tachykinin family protein</fullName>
    </recommendedName>
</protein>
<feature type="compositionally biased region" description="Basic and acidic residues" evidence="1">
    <location>
        <begin position="86"/>
        <end position="97"/>
    </location>
</feature>
<dbReference type="Proteomes" id="UP000013521">
    <property type="component" value="Unassembled WGS sequence"/>
</dbReference>
<evidence type="ECO:0000256" key="1">
    <source>
        <dbReference type="SAM" id="MobiDB-lite"/>
    </source>
</evidence>
<dbReference type="EMBL" id="KB916707">
    <property type="protein sequence ID" value="EOD44551.1"/>
    <property type="molecule type" value="Genomic_DNA"/>
</dbReference>
<dbReference type="HOGENOM" id="CLU_021538_0_0_1"/>
<dbReference type="OrthoDB" id="415825at2759"/>
<evidence type="ECO:0000313" key="3">
    <source>
        <dbReference type="Proteomes" id="UP000013521"/>
    </source>
</evidence>
<reference evidence="3" key="1">
    <citation type="journal article" date="2013" name="Genome Announc.">
        <title>Draft genome sequence of Neofusicoccum parvum isolate UCR-NP2, a fungal vascular pathogen associated with grapevine cankers.</title>
        <authorList>
            <person name="Blanco-Ulate B."/>
            <person name="Rolshausen P."/>
            <person name="Cantu D."/>
        </authorList>
    </citation>
    <scope>NUCLEOTIDE SEQUENCE [LARGE SCALE GENOMIC DNA]</scope>
    <source>
        <strain evidence="3">UCR-NP2</strain>
    </source>
</reference>